<comment type="caution">
    <text evidence="1">The sequence shown here is derived from an EMBL/GenBank/DDBJ whole genome shotgun (WGS) entry which is preliminary data.</text>
</comment>
<dbReference type="Proteomes" id="UP000838756">
    <property type="component" value="Unassembled WGS sequence"/>
</dbReference>
<evidence type="ECO:0000313" key="2">
    <source>
        <dbReference type="Proteomes" id="UP000838756"/>
    </source>
</evidence>
<keyword evidence="2" id="KW-1185">Reference proteome</keyword>
<reference evidence="1" key="1">
    <citation type="submission" date="2022-03" db="EMBL/GenBank/DDBJ databases">
        <authorList>
            <person name="Lindestad O."/>
        </authorList>
    </citation>
    <scope>NUCLEOTIDE SEQUENCE</scope>
</reference>
<accession>A0A8S4QF49</accession>
<evidence type="ECO:0000313" key="1">
    <source>
        <dbReference type="EMBL" id="CAH2208556.1"/>
    </source>
</evidence>
<gene>
    <name evidence="1" type="primary">jg26608</name>
    <name evidence="1" type="ORF">PAEG_LOCUS1155</name>
</gene>
<dbReference type="EMBL" id="CAKXAJ010003921">
    <property type="protein sequence ID" value="CAH2208556.1"/>
    <property type="molecule type" value="Genomic_DNA"/>
</dbReference>
<organism evidence="1 2">
    <name type="scientific">Pararge aegeria aegeria</name>
    <dbReference type="NCBI Taxonomy" id="348720"/>
    <lineage>
        <taxon>Eukaryota</taxon>
        <taxon>Metazoa</taxon>
        <taxon>Ecdysozoa</taxon>
        <taxon>Arthropoda</taxon>
        <taxon>Hexapoda</taxon>
        <taxon>Insecta</taxon>
        <taxon>Pterygota</taxon>
        <taxon>Neoptera</taxon>
        <taxon>Endopterygota</taxon>
        <taxon>Lepidoptera</taxon>
        <taxon>Glossata</taxon>
        <taxon>Ditrysia</taxon>
        <taxon>Papilionoidea</taxon>
        <taxon>Nymphalidae</taxon>
        <taxon>Satyrinae</taxon>
        <taxon>Satyrini</taxon>
        <taxon>Parargina</taxon>
        <taxon>Pararge</taxon>
    </lineage>
</organism>
<dbReference type="OrthoDB" id="7489662at2759"/>
<name>A0A8S4QF49_9NEOP</name>
<feature type="non-terminal residue" evidence="1">
    <location>
        <position position="1"/>
    </location>
</feature>
<protein>
    <submittedName>
        <fullName evidence="1">Jg26608 protein</fullName>
    </submittedName>
</protein>
<sequence>LSVIQHEPAHMKMRKPRPILCTYCDRYIAGNHVHLHRHINREHPGANMKKKHHTSQCKRCGLKFRKYRPHVRNYHAYDCPGCGKEYGFIPWSIILCTLLSPMKAQGHSGR</sequence>
<proteinExistence type="predicted"/>
<dbReference type="AlphaFoldDB" id="A0A8S4QF49"/>